<keyword evidence="1" id="KW-0677">Repeat</keyword>
<name>A0A2R8B617_9RHOB</name>
<gene>
    <name evidence="6" type="primary">yheS</name>
    <name evidence="6" type="ORF">DEA8626_01577</name>
</gene>
<dbReference type="Proteomes" id="UP000244924">
    <property type="component" value="Unassembled WGS sequence"/>
</dbReference>
<dbReference type="AlphaFoldDB" id="A0A2R8B617"/>
<dbReference type="InterPro" id="IPR032781">
    <property type="entry name" value="ABC_tran_Xtn"/>
</dbReference>
<dbReference type="InterPro" id="IPR050611">
    <property type="entry name" value="ABCF"/>
</dbReference>
<dbReference type="FunFam" id="3.40.50.300:FF:001092">
    <property type="entry name" value="ATP-binding cassette sub-family F member 2"/>
    <property type="match status" value="1"/>
</dbReference>
<dbReference type="Pfam" id="PF00005">
    <property type="entry name" value="ABC_tran"/>
    <property type="match status" value="2"/>
</dbReference>
<dbReference type="InterPro" id="IPR003593">
    <property type="entry name" value="AAA+_ATPase"/>
</dbReference>
<evidence type="ECO:0000259" key="5">
    <source>
        <dbReference type="PROSITE" id="PS50893"/>
    </source>
</evidence>
<accession>A0A2R8B617</accession>
<feature type="coiled-coil region" evidence="4">
    <location>
        <begin position="603"/>
        <end position="665"/>
    </location>
</feature>
<dbReference type="SMART" id="SM00382">
    <property type="entry name" value="AAA"/>
    <property type="match status" value="2"/>
</dbReference>
<dbReference type="Gene3D" id="3.40.50.300">
    <property type="entry name" value="P-loop containing nucleotide triphosphate hydrolases"/>
    <property type="match status" value="2"/>
</dbReference>
<feature type="domain" description="ABC transporter" evidence="5">
    <location>
        <begin position="372"/>
        <end position="586"/>
    </location>
</feature>
<dbReference type="GO" id="GO:0016887">
    <property type="term" value="F:ATP hydrolysis activity"/>
    <property type="evidence" value="ECO:0007669"/>
    <property type="project" value="InterPro"/>
</dbReference>
<dbReference type="PANTHER" id="PTHR19211">
    <property type="entry name" value="ATP-BINDING TRANSPORT PROTEIN-RELATED"/>
    <property type="match status" value="1"/>
</dbReference>
<evidence type="ECO:0000256" key="1">
    <source>
        <dbReference type="ARBA" id="ARBA00022737"/>
    </source>
</evidence>
<dbReference type="InterPro" id="IPR017871">
    <property type="entry name" value="ABC_transporter-like_CS"/>
</dbReference>
<keyword evidence="4" id="KW-0175">Coiled coil</keyword>
<dbReference type="InterPro" id="IPR027417">
    <property type="entry name" value="P-loop_NTPase"/>
</dbReference>
<dbReference type="EMBL" id="OMOQ01000001">
    <property type="protein sequence ID" value="SPH18047.1"/>
    <property type="molecule type" value="Genomic_DNA"/>
</dbReference>
<reference evidence="6 7" key="1">
    <citation type="submission" date="2018-03" db="EMBL/GenBank/DDBJ databases">
        <authorList>
            <person name="Keele B.F."/>
        </authorList>
    </citation>
    <scope>NUCLEOTIDE SEQUENCE [LARGE SCALE GENOMIC DNA]</scope>
    <source>
        <strain evidence="6 7">CECT 8626</strain>
    </source>
</reference>
<dbReference type="GO" id="GO:0005524">
    <property type="term" value="F:ATP binding"/>
    <property type="evidence" value="ECO:0007669"/>
    <property type="project" value="UniProtKB-KW"/>
</dbReference>
<dbReference type="PROSITE" id="PS00211">
    <property type="entry name" value="ABC_TRANSPORTER_1"/>
    <property type="match status" value="2"/>
</dbReference>
<dbReference type="InterPro" id="IPR003439">
    <property type="entry name" value="ABC_transporter-like_ATP-bd"/>
</dbReference>
<sequence length="679" mass="75285">MAARQALPPRRIWIARLLAWGLRIEKVPLTPPAAAAPRTAQYVETEREVGFIPIRRFAMRIAMLRIADITYSVEGRPLIEGASATIPAGHKVGLVGKNGAGKTTLFKLIRGELALEGGEIALPSRAKIGGVDQEVPSSSTPLLDTVLAADTERAGLLAEAETATDPHRIAEIQHRLADIDAWSAEARASAILKGLGFDEADQRRPCSDFSGGWRMRVALAGVLFAEPDLLLLDEPTNYLDLEGALWLESYLAKYPHTVIIISHDRGLLNRAVGAILHLENRKLTLWTGPYETFAANRAARMAVQAAEAKKQEARRAHLQSFVDRFRYKASKAVQAQSRIKMLEKMTPITVPEEARRVVFTFPAPEQLSPPIIQMEGAAVGYDGPPVLRRLNLRIDQDDRIALLGKNGEGKSTLSKLLADKLQTCDGKVERSRKLRIGYFAQHQVDELHVDETPLQHVRRLRPEEAQAKLRARLAGFGLLAEQADTPVARLSGGQKARLSLLLATIDAPHLLILDEPTNHLDIESREGLVEALTEYPGAVILVSHDMHLLSLIADRLWLVKGGTVVPYPHDLETYRNDLLARDDAVKPAARPKTKEALAPRDTILALRSDVRKCEERLEKLSEMREKLSAKLADPSLYDETRIHELEGWNRKFAEIEDAMARAEALWLAAHERLDAMEAD</sequence>
<dbReference type="FunFam" id="3.40.50.300:FF:000011">
    <property type="entry name" value="Putative ABC transporter ATP-binding component"/>
    <property type="match status" value="1"/>
</dbReference>
<proteinExistence type="predicted"/>
<keyword evidence="2" id="KW-0547">Nucleotide-binding</keyword>
<evidence type="ECO:0000256" key="2">
    <source>
        <dbReference type="ARBA" id="ARBA00022741"/>
    </source>
</evidence>
<dbReference type="CDD" id="cd03221">
    <property type="entry name" value="ABCF_EF-3"/>
    <property type="match status" value="2"/>
</dbReference>
<feature type="domain" description="ABC transporter" evidence="5">
    <location>
        <begin position="64"/>
        <end position="305"/>
    </location>
</feature>
<keyword evidence="3 6" id="KW-0067">ATP-binding</keyword>
<evidence type="ECO:0000313" key="6">
    <source>
        <dbReference type="EMBL" id="SPH18047.1"/>
    </source>
</evidence>
<dbReference type="SUPFAM" id="SSF52540">
    <property type="entry name" value="P-loop containing nucleoside triphosphate hydrolases"/>
    <property type="match status" value="2"/>
</dbReference>
<dbReference type="PROSITE" id="PS50893">
    <property type="entry name" value="ABC_TRANSPORTER_2"/>
    <property type="match status" value="2"/>
</dbReference>
<protein>
    <submittedName>
        <fullName evidence="6">Putative ABC transporter ATP-binding protein YheS</fullName>
    </submittedName>
</protein>
<keyword evidence="7" id="KW-1185">Reference proteome</keyword>
<evidence type="ECO:0000256" key="4">
    <source>
        <dbReference type="SAM" id="Coils"/>
    </source>
</evidence>
<dbReference type="Pfam" id="PF12848">
    <property type="entry name" value="ABC_tran_Xtn"/>
    <property type="match status" value="1"/>
</dbReference>
<evidence type="ECO:0000313" key="7">
    <source>
        <dbReference type="Proteomes" id="UP000244924"/>
    </source>
</evidence>
<organism evidence="6 7">
    <name type="scientific">Albidovulum aquaemixtae</name>
    <dbReference type="NCBI Taxonomy" id="1542388"/>
    <lineage>
        <taxon>Bacteria</taxon>
        <taxon>Pseudomonadati</taxon>
        <taxon>Pseudomonadota</taxon>
        <taxon>Alphaproteobacteria</taxon>
        <taxon>Rhodobacterales</taxon>
        <taxon>Paracoccaceae</taxon>
        <taxon>Albidovulum</taxon>
    </lineage>
</organism>
<dbReference type="PANTHER" id="PTHR19211:SF14">
    <property type="entry name" value="ATP-BINDING CASSETTE SUB-FAMILY F MEMBER 1"/>
    <property type="match status" value="1"/>
</dbReference>
<evidence type="ECO:0000256" key="3">
    <source>
        <dbReference type="ARBA" id="ARBA00022840"/>
    </source>
</evidence>